<protein>
    <recommendedName>
        <fullName evidence="5">LVIVD repeat-containing protein</fullName>
    </recommendedName>
</protein>
<dbReference type="InterPro" id="IPR015943">
    <property type="entry name" value="WD40/YVTN_repeat-like_dom_sf"/>
</dbReference>
<comment type="caution">
    <text evidence="3">The sequence shown here is derived from an EMBL/GenBank/DDBJ whole genome shotgun (WGS) entry which is preliminary data.</text>
</comment>
<reference evidence="4" key="1">
    <citation type="submission" date="2019-06" db="EMBL/GenBank/DDBJ databases">
        <title>Gordonia isolated from sludge of a wastewater treatment plant.</title>
        <authorList>
            <person name="Tamura T."/>
            <person name="Aoyama K."/>
            <person name="Kang Y."/>
            <person name="Saito S."/>
            <person name="Akiyama N."/>
            <person name="Yazawa K."/>
            <person name="Gonoi T."/>
            <person name="Mikami Y."/>
        </authorList>
    </citation>
    <scope>NUCLEOTIDE SEQUENCE [LARGE SCALE GENOMIC DNA]</scope>
    <source>
        <strain evidence="4">NBRC 107696</strain>
    </source>
</reference>
<evidence type="ECO:0000256" key="1">
    <source>
        <dbReference type="SAM" id="MobiDB-lite"/>
    </source>
</evidence>
<dbReference type="AlphaFoldDB" id="A0A7I9V4E6"/>
<dbReference type="Gene3D" id="2.130.10.10">
    <property type="entry name" value="YVTN repeat-like/Quinoprotein amine dehydrogenase"/>
    <property type="match status" value="1"/>
</dbReference>
<feature type="signal peptide" evidence="2">
    <location>
        <begin position="1"/>
        <end position="27"/>
    </location>
</feature>
<gene>
    <name evidence="3" type="ORF">nbrc107696_04900</name>
</gene>
<evidence type="ECO:0008006" key="5">
    <source>
        <dbReference type="Google" id="ProtNLM"/>
    </source>
</evidence>
<dbReference type="Proteomes" id="UP000444960">
    <property type="component" value="Unassembled WGS sequence"/>
</dbReference>
<evidence type="ECO:0000256" key="2">
    <source>
        <dbReference type="SAM" id="SignalP"/>
    </source>
</evidence>
<feature type="region of interest" description="Disordered" evidence="1">
    <location>
        <begin position="30"/>
        <end position="49"/>
    </location>
</feature>
<keyword evidence="2" id="KW-0732">Signal</keyword>
<sequence length="504" mass="52574">MSAPRFLTVVVAALSAAALLVAAPATAAPPQAADPAHCGPGSAPTSGLQGEVTAAERASGRSKRGFTCNVVPVSAYAGHGGGIVAAAYGTCGYTGTVFPGSAVGRNGGVQVIDAATPSRLRTTATLDAPALQAGTWETLKVNARRRLLVGTGVPFLFGAGLMAVYDVSDCAHPRLLNTTAGTPAAPLPITSHEGGFSPDGRTYWTSGMGPGLLSAVDLSDPARPRVIWQGLTGLEAHGFGISADGSTLYLSHNFGGISVYDISQVTARRTDPQVPLLSNLSWDDAGWATQHSVPVAYGERTVLYTPTEGGSGGVKVIDATDPRRPRLINTIKLAVNLPENQDRAVASSSGGGVFAYESHYCSADRPVNPTALACGWTSSGVRVFDIRDPRRVKEIAYYVPPSKPASPLTAWNSPHVMSAVVGVPVLSAPSILDALRRGEFDPAQARSNRTSMVLSDLSTDMCFSPPEWRGNRLYVTCSDNGFQVIELTNDVYRAPADQRTTVGS</sequence>
<accession>A0A7I9V4E6</accession>
<organism evidence="3 4">
    <name type="scientific">Gordonia spumicola</name>
    <dbReference type="NCBI Taxonomy" id="589161"/>
    <lineage>
        <taxon>Bacteria</taxon>
        <taxon>Bacillati</taxon>
        <taxon>Actinomycetota</taxon>
        <taxon>Actinomycetes</taxon>
        <taxon>Mycobacteriales</taxon>
        <taxon>Gordoniaceae</taxon>
        <taxon>Gordonia</taxon>
    </lineage>
</organism>
<dbReference type="EMBL" id="BJOV01000002">
    <property type="protein sequence ID" value="GEE00044.1"/>
    <property type="molecule type" value="Genomic_DNA"/>
</dbReference>
<keyword evidence="4" id="KW-1185">Reference proteome</keyword>
<evidence type="ECO:0000313" key="3">
    <source>
        <dbReference type="EMBL" id="GEE00044.1"/>
    </source>
</evidence>
<feature type="chain" id="PRO_5029788804" description="LVIVD repeat-containing protein" evidence="2">
    <location>
        <begin position="28"/>
        <end position="504"/>
    </location>
</feature>
<evidence type="ECO:0000313" key="4">
    <source>
        <dbReference type="Proteomes" id="UP000444960"/>
    </source>
</evidence>
<dbReference type="SUPFAM" id="SSF75011">
    <property type="entry name" value="3-carboxy-cis,cis-mucoante lactonizing enzyme"/>
    <property type="match status" value="1"/>
</dbReference>
<proteinExistence type="predicted"/>
<dbReference type="OrthoDB" id="5241253at2"/>
<name>A0A7I9V4E6_9ACTN</name>
<dbReference type="RefSeq" id="WP_161893991.1">
    <property type="nucleotide sequence ID" value="NZ_BJOV01000002.1"/>
</dbReference>